<dbReference type="EC" id="3.5.1.18" evidence="5"/>
<dbReference type="PIRSF" id="PIRSF036696">
    <property type="entry name" value="ACY-1"/>
    <property type="match status" value="1"/>
</dbReference>
<dbReference type="GeneID" id="26100106"/>
<dbReference type="SUPFAM" id="SSF55031">
    <property type="entry name" value="Bacterial exopeptidase dimerisation domain"/>
    <property type="match status" value="1"/>
</dbReference>
<evidence type="ECO:0000256" key="1">
    <source>
        <dbReference type="ARBA" id="ARBA00001941"/>
    </source>
</evidence>
<dbReference type="NCBIfam" id="TIGR01910">
    <property type="entry name" value="DapE-ArgE"/>
    <property type="match status" value="1"/>
</dbReference>
<sequence length="406" mass="44971">MSADSYVVRLLQQLIRIPTVNPPGEHYAEMADVLRDELEAIGLDVQVIRVPDELVEKIHPWARGYPRYIVLARLGEDRPVLHFNGHYDVVPPGQGWTRDPFDPVIEDGKLYGRGASDMKGGIAAIIAAVRSLIEEGWRPRQGSLELSFTPDEETGGETGVGYMLEEGLVLPDYAVVAEPSTTYKIWIGSRGAVWMNVHVYGRQAHGSAPWLGLNAFEAMVEIAHRIIHEYKPRLAERKTDLPMDDPRAASPTITIGGEVEGGAKTNVVPGYYRFSIDRRLIPGEDPDKVEEELRSFIMEAAQGLIEKGYRVEVETTGKAAATSIPPDHPFVDTVAEAVREATGIEPARTICIGGLDTRYFQERGIPAVTYGPGALDAAHMPDEYIPLDELERAVKAYRLLIRRILD</sequence>
<evidence type="ECO:0000256" key="6">
    <source>
        <dbReference type="ARBA" id="ARBA00016853"/>
    </source>
</evidence>
<evidence type="ECO:0000256" key="8">
    <source>
        <dbReference type="ARBA" id="ARBA00022801"/>
    </source>
</evidence>
<evidence type="ECO:0000256" key="7">
    <source>
        <dbReference type="ARBA" id="ARBA00022723"/>
    </source>
</evidence>
<evidence type="ECO:0000256" key="9">
    <source>
        <dbReference type="ARBA" id="ARBA00022833"/>
    </source>
</evidence>
<dbReference type="KEGG" id="pdl:Pyrde_1767"/>
<proteinExistence type="inferred from homology"/>
<dbReference type="Proteomes" id="UP000058613">
    <property type="component" value="Chromosome"/>
</dbReference>
<evidence type="ECO:0000313" key="13">
    <source>
        <dbReference type="EMBL" id="ALL01810.1"/>
    </source>
</evidence>
<dbReference type="PROSITE" id="PS00759">
    <property type="entry name" value="ARGE_DAPE_CPG2_2"/>
    <property type="match status" value="1"/>
</dbReference>
<evidence type="ECO:0000256" key="2">
    <source>
        <dbReference type="ARBA" id="ARBA00001947"/>
    </source>
</evidence>
<evidence type="ECO:0000313" key="14">
    <source>
        <dbReference type="EMBL" id="OWJ54974.1"/>
    </source>
</evidence>
<name>A0A0P0N5B1_9CREN</name>
<dbReference type="UniPathway" id="UPA00034">
    <property type="reaction ID" value="UER00021"/>
</dbReference>
<dbReference type="STRING" id="1273541.Pyrde_1767"/>
<dbReference type="InterPro" id="IPR011650">
    <property type="entry name" value="Peptidase_M20_dimer"/>
</dbReference>
<dbReference type="AlphaFoldDB" id="A0A0P0N5B1"/>
<dbReference type="InterPro" id="IPR001261">
    <property type="entry name" value="ArgE/DapE_CS"/>
</dbReference>
<dbReference type="NCBIfam" id="NF006400">
    <property type="entry name" value="PRK08651.1-3"/>
    <property type="match status" value="1"/>
</dbReference>
<dbReference type="InterPro" id="IPR010182">
    <property type="entry name" value="ArgE/DapE"/>
</dbReference>
<evidence type="ECO:0000256" key="3">
    <source>
        <dbReference type="ARBA" id="ARBA00005130"/>
    </source>
</evidence>
<evidence type="ECO:0000256" key="5">
    <source>
        <dbReference type="ARBA" id="ARBA00011921"/>
    </source>
</evidence>
<keyword evidence="8" id="KW-0378">Hydrolase</keyword>
<dbReference type="Pfam" id="PF01546">
    <property type="entry name" value="Peptidase_M20"/>
    <property type="match status" value="1"/>
</dbReference>
<comment type="similarity">
    <text evidence="4">Belongs to the peptidase M20A family.</text>
</comment>
<organism evidence="13 15">
    <name type="scientific">Pyrodictium delaneyi</name>
    <dbReference type="NCBI Taxonomy" id="1273541"/>
    <lineage>
        <taxon>Archaea</taxon>
        <taxon>Thermoproteota</taxon>
        <taxon>Thermoprotei</taxon>
        <taxon>Desulfurococcales</taxon>
        <taxon>Pyrodictiaceae</taxon>
        <taxon>Pyrodictium</taxon>
    </lineage>
</organism>
<dbReference type="Gene3D" id="3.30.70.360">
    <property type="match status" value="1"/>
</dbReference>
<reference evidence="14 16" key="2">
    <citation type="submission" date="2017-05" db="EMBL/GenBank/DDBJ databases">
        <title>The draft genome of the hyperthermophilic archaeon 'Pyrodictium delaneyi strain Hulk', an iron and nitrate reducer, reveals the capacity for sulfate reduction.</title>
        <authorList>
            <person name="Demey L.M."/>
            <person name="Miller C."/>
            <person name="Manzella M."/>
            <person name="Reguera G."/>
            <person name="Kashefi K."/>
        </authorList>
    </citation>
    <scope>NUCLEOTIDE SEQUENCE [LARGE SCALE GENOMIC DNA]</scope>
    <source>
        <strain evidence="14 16">Hulk</strain>
    </source>
</reference>
<dbReference type="EMBL" id="CP013011">
    <property type="protein sequence ID" value="ALL01810.1"/>
    <property type="molecule type" value="Genomic_DNA"/>
</dbReference>
<comment type="cofactor">
    <cofactor evidence="2">
        <name>Zn(2+)</name>
        <dbReference type="ChEBI" id="CHEBI:29105"/>
    </cofactor>
</comment>
<evidence type="ECO:0000256" key="11">
    <source>
        <dbReference type="ARBA" id="ARBA00051301"/>
    </source>
</evidence>
<dbReference type="SUPFAM" id="SSF53187">
    <property type="entry name" value="Zn-dependent exopeptidases"/>
    <property type="match status" value="1"/>
</dbReference>
<keyword evidence="9" id="KW-0862">Zinc</keyword>
<comment type="cofactor">
    <cofactor evidence="1">
        <name>Co(2+)</name>
        <dbReference type="ChEBI" id="CHEBI:48828"/>
    </cofactor>
</comment>
<dbReference type="GO" id="GO:0009089">
    <property type="term" value="P:lysine biosynthetic process via diaminopimelate"/>
    <property type="evidence" value="ECO:0007669"/>
    <property type="project" value="UniProtKB-UniPathway"/>
</dbReference>
<dbReference type="Gene3D" id="3.40.630.10">
    <property type="entry name" value="Zn peptidases"/>
    <property type="match status" value="2"/>
</dbReference>
<dbReference type="InterPro" id="IPR036264">
    <property type="entry name" value="Bact_exopeptidase_dim_dom"/>
</dbReference>
<dbReference type="Proteomes" id="UP000196694">
    <property type="component" value="Unassembled WGS sequence"/>
</dbReference>
<keyword evidence="10" id="KW-0170">Cobalt</keyword>
<dbReference type="PATRIC" id="fig|1273541.4.peg.1879"/>
<evidence type="ECO:0000313" key="15">
    <source>
        <dbReference type="Proteomes" id="UP000058613"/>
    </source>
</evidence>
<comment type="pathway">
    <text evidence="3">Amino-acid biosynthesis; L-lysine biosynthesis via DAP pathway; LL-2,6-diaminopimelate from (S)-tetrahydrodipicolinate (succinylase route): step 3/3.</text>
</comment>
<dbReference type="Pfam" id="PF07687">
    <property type="entry name" value="M20_dimer"/>
    <property type="match status" value="1"/>
</dbReference>
<keyword evidence="7" id="KW-0479">Metal-binding</keyword>
<dbReference type="PANTHER" id="PTHR43808:SF32">
    <property type="entry name" value="ARGE_DAPE-RELATED DEACYLASE"/>
    <property type="match status" value="1"/>
</dbReference>
<evidence type="ECO:0000256" key="4">
    <source>
        <dbReference type="ARBA" id="ARBA00006247"/>
    </source>
</evidence>
<reference evidence="13 15" key="1">
    <citation type="submission" date="2015-10" db="EMBL/GenBank/DDBJ databases">
        <title>Complete genome sequence of hyperthermophilic archaeon Pyrodictium delaneyi Su06.</title>
        <authorList>
            <person name="Jung J.-H."/>
            <person name="Lin J."/>
            <person name="Holden J.F."/>
            <person name="Park C.-S."/>
        </authorList>
    </citation>
    <scope>NUCLEOTIDE SEQUENCE [LARGE SCALE GENOMIC DNA]</scope>
    <source>
        <strain evidence="13 15">Su06</strain>
    </source>
</reference>
<feature type="domain" description="Peptidase M20 dimerisation" evidence="12">
    <location>
        <begin position="187"/>
        <end position="300"/>
    </location>
</feature>
<dbReference type="GO" id="GO:0009014">
    <property type="term" value="F:succinyl-diaminopimelate desuccinylase activity"/>
    <property type="evidence" value="ECO:0007669"/>
    <property type="project" value="UniProtKB-EC"/>
</dbReference>
<dbReference type="EMBL" id="NCQP01000002">
    <property type="protein sequence ID" value="OWJ54974.1"/>
    <property type="molecule type" value="Genomic_DNA"/>
</dbReference>
<evidence type="ECO:0000313" key="16">
    <source>
        <dbReference type="Proteomes" id="UP000196694"/>
    </source>
</evidence>
<comment type="catalytic activity">
    <reaction evidence="11">
        <text>N-succinyl-(2S,6S)-2,6-diaminopimelate + H2O = (2S,6S)-2,6-diaminopimelate + succinate</text>
        <dbReference type="Rhea" id="RHEA:22608"/>
        <dbReference type="ChEBI" id="CHEBI:15377"/>
        <dbReference type="ChEBI" id="CHEBI:30031"/>
        <dbReference type="ChEBI" id="CHEBI:57609"/>
        <dbReference type="ChEBI" id="CHEBI:58087"/>
        <dbReference type="EC" id="3.5.1.18"/>
    </reaction>
</comment>
<evidence type="ECO:0000259" key="12">
    <source>
        <dbReference type="Pfam" id="PF07687"/>
    </source>
</evidence>
<dbReference type="RefSeq" id="WP_055410056.1">
    <property type="nucleotide sequence ID" value="NZ_CP013011.1"/>
</dbReference>
<dbReference type="InterPro" id="IPR002933">
    <property type="entry name" value="Peptidase_M20"/>
</dbReference>
<dbReference type="PANTHER" id="PTHR43808">
    <property type="entry name" value="ACETYLORNITHINE DEACETYLASE"/>
    <property type="match status" value="1"/>
</dbReference>
<keyword evidence="16" id="KW-1185">Reference proteome</keyword>
<dbReference type="OrthoDB" id="24854at2157"/>
<dbReference type="GO" id="GO:0046872">
    <property type="term" value="F:metal ion binding"/>
    <property type="evidence" value="ECO:0007669"/>
    <property type="project" value="UniProtKB-KW"/>
</dbReference>
<gene>
    <name evidence="14" type="ORF">Pdsh_04580</name>
    <name evidence="13" type="ORF">Pyrde_1767</name>
</gene>
<accession>A0A0P0N5B1</accession>
<evidence type="ECO:0000256" key="10">
    <source>
        <dbReference type="ARBA" id="ARBA00023285"/>
    </source>
</evidence>
<protein>
    <recommendedName>
        <fullName evidence="6">Probable succinyl-diaminopimelate desuccinylase</fullName>
        <ecNumber evidence="5">3.5.1.18</ecNumber>
    </recommendedName>
</protein>
<dbReference type="InterPro" id="IPR050072">
    <property type="entry name" value="Peptidase_M20A"/>
</dbReference>